<dbReference type="GO" id="GO:0000331">
    <property type="term" value="C:contractile vacuole"/>
    <property type="evidence" value="ECO:0007669"/>
    <property type="project" value="UniProtKB-SubCell"/>
</dbReference>
<feature type="non-terminal residue" evidence="12">
    <location>
        <position position="1"/>
    </location>
</feature>
<dbReference type="RefSeq" id="XP_003285213.1">
    <property type="nucleotide sequence ID" value="XM_003285165.1"/>
</dbReference>
<evidence type="ECO:0008006" key="14">
    <source>
        <dbReference type="Google" id="ProtNLM"/>
    </source>
</evidence>
<proteinExistence type="predicted"/>
<dbReference type="InterPro" id="IPR000198">
    <property type="entry name" value="RhoGAP_dom"/>
</dbReference>
<gene>
    <name evidence="12" type="ORF">DICPUDRAFT_15662</name>
</gene>
<feature type="compositionally biased region" description="Low complexity" evidence="9">
    <location>
        <begin position="611"/>
        <end position="621"/>
    </location>
</feature>
<dbReference type="STRING" id="5786.F0ZCT3"/>
<dbReference type="InParanoid" id="F0ZCT3"/>
<dbReference type="Pfam" id="PF00611">
    <property type="entry name" value="FCH"/>
    <property type="match status" value="1"/>
</dbReference>
<dbReference type="FunFam" id="1.10.555.10:FF:000105">
    <property type="entry name" value="Mental retardation GTPase activating protein homolog 2"/>
    <property type="match status" value="1"/>
</dbReference>
<dbReference type="GO" id="GO:0030587">
    <property type="term" value="P:sorocarp development"/>
    <property type="evidence" value="ECO:0007669"/>
    <property type="project" value="EnsemblProtists"/>
</dbReference>
<dbReference type="Proteomes" id="UP000001064">
    <property type="component" value="Unassembled WGS sequence"/>
</dbReference>
<dbReference type="FunFam" id="1.20.1270.60:FF:000060">
    <property type="entry name" value="Actin polymerization protein Bzz1"/>
    <property type="match status" value="1"/>
</dbReference>
<reference evidence="13" key="1">
    <citation type="journal article" date="2011" name="Genome Biol.">
        <title>Comparative genomics of the social amoebae Dictyostelium discoideum and Dictyostelium purpureum.</title>
        <authorList>
            <consortium name="US DOE Joint Genome Institute (JGI-PGF)"/>
            <person name="Sucgang R."/>
            <person name="Kuo A."/>
            <person name="Tian X."/>
            <person name="Salerno W."/>
            <person name="Parikh A."/>
            <person name="Feasley C.L."/>
            <person name="Dalin E."/>
            <person name="Tu H."/>
            <person name="Huang E."/>
            <person name="Barry K."/>
            <person name="Lindquist E."/>
            <person name="Shapiro H."/>
            <person name="Bruce D."/>
            <person name="Schmutz J."/>
            <person name="Salamov A."/>
            <person name="Fey P."/>
            <person name="Gaudet P."/>
            <person name="Anjard C."/>
            <person name="Babu M.M."/>
            <person name="Basu S."/>
            <person name="Bushmanova Y."/>
            <person name="van der Wel H."/>
            <person name="Katoh-Kurasawa M."/>
            <person name="Dinh C."/>
            <person name="Coutinho P.M."/>
            <person name="Saito T."/>
            <person name="Elias M."/>
            <person name="Schaap P."/>
            <person name="Kay R.R."/>
            <person name="Henrissat B."/>
            <person name="Eichinger L."/>
            <person name="Rivero F."/>
            <person name="Putnam N.H."/>
            <person name="West C.M."/>
            <person name="Loomis W.F."/>
            <person name="Chisholm R.L."/>
            <person name="Shaulsky G."/>
            <person name="Strassmann J.E."/>
            <person name="Queller D.C."/>
            <person name="Kuspa A."/>
            <person name="Grigoriev I.V."/>
        </authorList>
    </citation>
    <scope>NUCLEOTIDE SEQUENCE [LARGE SCALE GENOMIC DNA]</scope>
    <source>
        <strain evidence="13">QSDP1</strain>
    </source>
</reference>
<dbReference type="EMBL" id="GL870980">
    <property type="protein sequence ID" value="EGC38256.1"/>
    <property type="molecule type" value="Genomic_DNA"/>
</dbReference>
<dbReference type="GO" id="GO:0006887">
    <property type="term" value="P:exocytosis"/>
    <property type="evidence" value="ECO:0007669"/>
    <property type="project" value="EnsemblProtists"/>
</dbReference>
<evidence type="ECO:0000256" key="2">
    <source>
        <dbReference type="ARBA" id="ARBA00022468"/>
    </source>
</evidence>
<feature type="coiled-coil region" evidence="8">
    <location>
        <begin position="129"/>
        <end position="198"/>
    </location>
</feature>
<evidence type="ECO:0000256" key="3">
    <source>
        <dbReference type="ARBA" id="ARBA00022490"/>
    </source>
</evidence>
<dbReference type="SUPFAM" id="SSF48350">
    <property type="entry name" value="GTPase activation domain, GAP"/>
    <property type="match status" value="1"/>
</dbReference>
<dbReference type="FunCoup" id="F0ZCT3">
    <property type="interactions" value="108"/>
</dbReference>
<dbReference type="Gene3D" id="1.10.555.10">
    <property type="entry name" value="Rho GTPase activation protein"/>
    <property type="match status" value="1"/>
</dbReference>
<dbReference type="GO" id="GO:0005096">
    <property type="term" value="F:GTPase activator activity"/>
    <property type="evidence" value="ECO:0000318"/>
    <property type="project" value="GO_Central"/>
</dbReference>
<name>F0ZCT3_DICPU</name>
<dbReference type="eggNOG" id="KOG3565">
    <property type="taxonomic scope" value="Eukaryota"/>
</dbReference>
<evidence type="ECO:0000256" key="4">
    <source>
        <dbReference type="ARBA" id="ARBA00022554"/>
    </source>
</evidence>
<protein>
    <recommendedName>
        <fullName evidence="14">Rho-GAP domain-containing protein</fullName>
    </recommendedName>
</protein>
<accession>F0ZCT3</accession>
<evidence type="ECO:0000313" key="12">
    <source>
        <dbReference type="EMBL" id="EGC38256.1"/>
    </source>
</evidence>
<evidence type="ECO:0000256" key="9">
    <source>
        <dbReference type="SAM" id="MobiDB-lite"/>
    </source>
</evidence>
<dbReference type="AlphaFoldDB" id="F0ZCT3"/>
<comment type="subcellular location">
    <subcellularLocation>
        <location evidence="6">Contractile vacuole</location>
    </subcellularLocation>
    <subcellularLocation>
        <location evidence="1">Cytoplasm</location>
    </subcellularLocation>
</comment>
<dbReference type="CDD" id="cd07610">
    <property type="entry name" value="FCH_F-BAR"/>
    <property type="match status" value="1"/>
</dbReference>
<dbReference type="InterPro" id="IPR001060">
    <property type="entry name" value="FCH_dom"/>
</dbReference>
<evidence type="ECO:0000256" key="1">
    <source>
        <dbReference type="ARBA" id="ARBA00004496"/>
    </source>
</evidence>
<feature type="domain" description="Rho-GAP" evidence="10">
    <location>
        <begin position="355"/>
        <end position="541"/>
    </location>
</feature>
<keyword evidence="2" id="KW-0343">GTPase activation</keyword>
<dbReference type="Gene3D" id="1.20.1270.60">
    <property type="entry name" value="Arfaptin homology (AH) domain/BAR domain"/>
    <property type="match status" value="1"/>
</dbReference>
<dbReference type="OMA" id="AMIKDME"/>
<dbReference type="SMART" id="SM00055">
    <property type="entry name" value="FCH"/>
    <property type="match status" value="1"/>
</dbReference>
<evidence type="ECO:0000256" key="7">
    <source>
        <dbReference type="PROSITE-ProRule" id="PRU01077"/>
    </source>
</evidence>
<keyword evidence="3" id="KW-0963">Cytoplasm</keyword>
<sequence>SNKFKCSENLWDGFDLLVKRTEHDLMVSKNILNFFKKKAELEEQHSKKLEKLALKTLASIDESSTINAISFNNSWKKIINSAMMESEQHTLLNTSYLNKICQPLQAMIKDMETKRKKILQEGIKLKQDMKDMVDALKKSQLKYEKANRDLESSRIELKEYKDQCQQQGGASDSDLNNIAKIERRTQRCEAELHSCDEEYREQIKATNDFQNFYNTEAMPKILNDFENFIILHSHFSKSYFSSLVNVLLDLPPAFSNNYDIVKKSVEMIDNNNDVQEFIRKNLMRKQLAQPFQYEPYVEGKLTKKTVSLTWNTKILSQFSRSATNNSPNTSNGNLNTYISGVDKNEPILPTASYKVSLEELMAKQRDTHPHLEVPYVLTVLAENITKLKGHVTEGIFRVPGIISTIKAARIKIDQGDFDLSAIDDVRTSSALLKQWLRDIPTALVPDSLYQAAVDTPSNAVNIVKNIPPINQKVLYYLINFLQIFTKFEFVAHSKMGVSNLSMVFAPTILRCPSVDPNVMLNNVNNERLFVENLIKNIPPPTNVHEFLGLPVQMSDAVKDADDIEELNEDLITSDDEISNKLENSNSDNNNSNSNDNNFNGSDDSNKPISPNNLNDSFNNNLTLNKSNENITISATTTTTTNSAATSSSSSTSTTVPTSPTSAGTTTTSPGFSAVIRPSRPQPLGWVRVKPAAAGNKSSSPSSSLSSSPSTTTPLPTSPQTSSQPTPTEPTSP</sequence>
<dbReference type="GO" id="GO:0033298">
    <property type="term" value="P:contractile vacuole organization"/>
    <property type="evidence" value="ECO:0007669"/>
    <property type="project" value="EnsemblProtists"/>
</dbReference>
<dbReference type="PANTHER" id="PTHR45876:SF7">
    <property type="entry name" value="GTPASE ACTIVATING PROTEIN HOMOLOG 2"/>
    <property type="match status" value="1"/>
</dbReference>
<dbReference type="GO" id="GO:0042331">
    <property type="term" value="P:phototaxis"/>
    <property type="evidence" value="ECO:0007669"/>
    <property type="project" value="EnsemblProtists"/>
</dbReference>
<dbReference type="PROSITE" id="PS50238">
    <property type="entry name" value="RHOGAP"/>
    <property type="match status" value="1"/>
</dbReference>
<keyword evidence="5 7" id="KW-0175">Coiled coil</keyword>
<evidence type="ECO:0000259" key="10">
    <source>
        <dbReference type="PROSITE" id="PS50238"/>
    </source>
</evidence>
<feature type="domain" description="F-BAR" evidence="11">
    <location>
        <begin position="2"/>
        <end position="273"/>
    </location>
</feature>
<evidence type="ECO:0000259" key="11">
    <source>
        <dbReference type="PROSITE" id="PS51741"/>
    </source>
</evidence>
<dbReference type="VEuPathDB" id="AmoebaDB:DICPUDRAFT_15662"/>
<evidence type="ECO:0000256" key="6">
    <source>
        <dbReference type="ARBA" id="ARBA00046298"/>
    </source>
</evidence>
<evidence type="ECO:0000313" key="13">
    <source>
        <dbReference type="Proteomes" id="UP000001064"/>
    </source>
</evidence>
<dbReference type="InterPro" id="IPR008936">
    <property type="entry name" value="Rho_GTPase_activation_prot"/>
</dbReference>
<feature type="region of interest" description="Disordered" evidence="9">
    <location>
        <begin position="637"/>
        <end position="732"/>
    </location>
</feature>
<feature type="compositionally biased region" description="Low complexity" evidence="9">
    <location>
        <begin position="583"/>
        <end position="602"/>
    </location>
</feature>
<dbReference type="SUPFAM" id="SSF103657">
    <property type="entry name" value="BAR/IMD domain-like"/>
    <property type="match status" value="1"/>
</dbReference>
<dbReference type="GO" id="GO:0007165">
    <property type="term" value="P:signal transduction"/>
    <property type="evidence" value="ECO:0007669"/>
    <property type="project" value="InterPro"/>
</dbReference>
<feature type="compositionally biased region" description="Low complexity" evidence="9">
    <location>
        <begin position="697"/>
        <end position="725"/>
    </location>
</feature>
<dbReference type="GO" id="GO:0051490">
    <property type="term" value="P:negative regulation of filopodium assembly"/>
    <property type="evidence" value="ECO:0007669"/>
    <property type="project" value="EnsemblProtists"/>
</dbReference>
<dbReference type="PANTHER" id="PTHR45876">
    <property type="entry name" value="FI04035P"/>
    <property type="match status" value="1"/>
</dbReference>
<keyword evidence="4" id="KW-0926">Vacuole</keyword>
<dbReference type="KEGG" id="dpp:DICPUDRAFT_15662"/>
<dbReference type="GeneID" id="10502447"/>
<feature type="compositionally biased region" description="Low complexity" evidence="9">
    <location>
        <begin position="637"/>
        <end position="669"/>
    </location>
</feature>
<evidence type="ECO:0000256" key="5">
    <source>
        <dbReference type="ARBA" id="ARBA00023054"/>
    </source>
</evidence>
<dbReference type="PROSITE" id="PS51741">
    <property type="entry name" value="F_BAR"/>
    <property type="match status" value="1"/>
</dbReference>
<dbReference type="InterPro" id="IPR031160">
    <property type="entry name" value="F_BAR_dom"/>
</dbReference>
<dbReference type="Pfam" id="PF00620">
    <property type="entry name" value="RhoGAP"/>
    <property type="match status" value="1"/>
</dbReference>
<organism evidence="12 13">
    <name type="scientific">Dictyostelium purpureum</name>
    <name type="common">Slime mold</name>
    <dbReference type="NCBI Taxonomy" id="5786"/>
    <lineage>
        <taxon>Eukaryota</taxon>
        <taxon>Amoebozoa</taxon>
        <taxon>Evosea</taxon>
        <taxon>Eumycetozoa</taxon>
        <taxon>Dictyostelia</taxon>
        <taxon>Dictyosteliales</taxon>
        <taxon>Dictyosteliaceae</taxon>
        <taxon>Dictyostelium</taxon>
    </lineage>
</organism>
<dbReference type="SMART" id="SM00324">
    <property type="entry name" value="RhoGAP"/>
    <property type="match status" value="1"/>
</dbReference>
<feature type="region of interest" description="Disordered" evidence="9">
    <location>
        <begin position="569"/>
        <end position="621"/>
    </location>
</feature>
<dbReference type="OrthoDB" id="437889at2759"/>
<evidence type="ECO:0000256" key="8">
    <source>
        <dbReference type="SAM" id="Coils"/>
    </source>
</evidence>
<dbReference type="InterPro" id="IPR027267">
    <property type="entry name" value="AH/BAR_dom_sf"/>
</dbReference>
<keyword evidence="13" id="KW-1185">Reference proteome</keyword>
<feature type="non-terminal residue" evidence="12">
    <location>
        <position position="732"/>
    </location>
</feature>
<dbReference type="GO" id="GO:0005737">
    <property type="term" value="C:cytoplasm"/>
    <property type="evidence" value="ECO:0000318"/>
    <property type="project" value="GO_Central"/>
</dbReference>